<dbReference type="Proteomes" id="UP000469462">
    <property type="component" value="Unassembled WGS sequence"/>
</dbReference>
<accession>A0AAI9WMG1</accession>
<comment type="caution">
    <text evidence="1">The sequence shown here is derived from an EMBL/GenBank/DDBJ whole genome shotgun (WGS) entry which is preliminary data.</text>
</comment>
<keyword evidence="2" id="KW-1185">Reference proteome</keyword>
<protein>
    <submittedName>
        <fullName evidence="1">Uncharacterized protein</fullName>
    </submittedName>
</protein>
<reference evidence="1 2" key="1">
    <citation type="submission" date="2019-10" db="EMBL/GenBank/DDBJ databases">
        <title>Genome diversity of Sutterella seckii.</title>
        <authorList>
            <person name="Chaplin A.V."/>
            <person name="Sokolova S.R."/>
            <person name="Mosin K.A."/>
            <person name="Ivanova E.L."/>
            <person name="Kochetkova T.O."/>
            <person name="Goltsov A.Y."/>
            <person name="Trofimov D.Y."/>
            <person name="Efimov B.A."/>
        </authorList>
    </citation>
    <scope>NUCLEOTIDE SEQUENCE [LARGE SCALE GENOMIC DNA]</scope>
    <source>
        <strain evidence="1 2">ASD3426</strain>
    </source>
</reference>
<proteinExistence type="predicted"/>
<dbReference type="SUPFAM" id="SSF52540">
    <property type="entry name" value="P-loop containing nucleoside triphosphate hydrolases"/>
    <property type="match status" value="1"/>
</dbReference>
<dbReference type="InterPro" id="IPR017746">
    <property type="entry name" value="Cellulose_synthase_operon_BcsQ"/>
</dbReference>
<dbReference type="EMBL" id="WEHW01000046">
    <property type="protein sequence ID" value="KAB7650212.1"/>
    <property type="molecule type" value="Genomic_DNA"/>
</dbReference>
<dbReference type="Pfam" id="PF06564">
    <property type="entry name" value="CBP_BcsQ"/>
    <property type="match status" value="1"/>
</dbReference>
<sequence length="255" mass="27784">MMLQIQSLRSGAGASFLAASLSWHVSHMSRKVLALSVSDSPAPLELYFNIPLPCREGWLTCVRDGRSPFDALWRYTSSLFVLPLGCGEMSHSRWNARAVQIETCCHLIREALERGFTDIIVDAGNSGALQQNWASGITNALADVIFTVGEPDAGCLMSLAERQLHPKEAVVLNKVRPESASMKEAKEFLNVLPGISDHLAPIAIPFDDLALEASFLKQPVAQTVPDAASSRMISSLACWARLQLKRHAVREGSSS</sequence>
<dbReference type="AlphaFoldDB" id="A0AAI9WMG1"/>
<gene>
    <name evidence="1" type="ORF">GBM96_09600</name>
</gene>
<evidence type="ECO:0000313" key="1">
    <source>
        <dbReference type="EMBL" id="KAB7650212.1"/>
    </source>
</evidence>
<dbReference type="Gene3D" id="3.40.50.300">
    <property type="entry name" value="P-loop containing nucleotide triphosphate hydrolases"/>
    <property type="match status" value="1"/>
</dbReference>
<dbReference type="InterPro" id="IPR027417">
    <property type="entry name" value="P-loop_NTPase"/>
</dbReference>
<evidence type="ECO:0000313" key="2">
    <source>
        <dbReference type="Proteomes" id="UP000469462"/>
    </source>
</evidence>
<name>A0AAI9WMG1_9BURK</name>
<organism evidence="1 2">
    <name type="scientific">Sutterella seckii</name>
    <dbReference type="NCBI Taxonomy" id="1944635"/>
    <lineage>
        <taxon>Bacteria</taxon>
        <taxon>Pseudomonadati</taxon>
        <taxon>Pseudomonadota</taxon>
        <taxon>Betaproteobacteria</taxon>
        <taxon>Burkholderiales</taxon>
        <taxon>Sutterellaceae</taxon>
        <taxon>Sutterella</taxon>
    </lineage>
</organism>